<dbReference type="InterPro" id="IPR051012">
    <property type="entry name" value="CellSynth/LPSAsmb/PSIAsmb"/>
</dbReference>
<dbReference type="AlphaFoldDB" id="A0A1T4M789"/>
<evidence type="ECO:0000313" key="6">
    <source>
        <dbReference type="EMBL" id="SJZ62859.1"/>
    </source>
</evidence>
<dbReference type="STRING" id="261392.SAMN02745149_01877"/>
<dbReference type="PANTHER" id="PTHR45586">
    <property type="entry name" value="TPR REPEAT-CONTAINING PROTEIN PA4667"/>
    <property type="match status" value="1"/>
</dbReference>
<dbReference type="InterPro" id="IPR011990">
    <property type="entry name" value="TPR-like_helical_dom_sf"/>
</dbReference>
<dbReference type="RefSeq" id="WP_078933778.1">
    <property type="nucleotide sequence ID" value="NZ_FUWG01000014.1"/>
</dbReference>
<keyword evidence="5" id="KW-0732">Signal</keyword>
<keyword evidence="1" id="KW-0677">Repeat</keyword>
<keyword evidence="7" id="KW-1185">Reference proteome</keyword>
<reference evidence="6 7" key="1">
    <citation type="submission" date="2017-02" db="EMBL/GenBank/DDBJ databases">
        <authorList>
            <person name="Peterson S.W."/>
        </authorList>
    </citation>
    <scope>NUCLEOTIDE SEQUENCE [LARGE SCALE GENOMIC DNA]</scope>
    <source>
        <strain evidence="6 7">ATCC BAA-908</strain>
    </source>
</reference>
<name>A0A1T4M789_TREPO</name>
<evidence type="ECO:0000256" key="1">
    <source>
        <dbReference type="ARBA" id="ARBA00022737"/>
    </source>
</evidence>
<dbReference type="InterPro" id="IPR019734">
    <property type="entry name" value="TPR_rpt"/>
</dbReference>
<feature type="repeat" description="TPR" evidence="3">
    <location>
        <begin position="72"/>
        <end position="105"/>
    </location>
</feature>
<dbReference type="Gene3D" id="1.25.40.10">
    <property type="entry name" value="Tetratricopeptide repeat domain"/>
    <property type="match status" value="1"/>
</dbReference>
<dbReference type="Pfam" id="PF13432">
    <property type="entry name" value="TPR_16"/>
    <property type="match status" value="1"/>
</dbReference>
<accession>A0A1T4M789</accession>
<dbReference type="Proteomes" id="UP000190423">
    <property type="component" value="Unassembled WGS sequence"/>
</dbReference>
<evidence type="ECO:0000256" key="3">
    <source>
        <dbReference type="PROSITE-ProRule" id="PRU00339"/>
    </source>
</evidence>
<evidence type="ECO:0000313" key="7">
    <source>
        <dbReference type="Proteomes" id="UP000190423"/>
    </source>
</evidence>
<keyword evidence="2 3" id="KW-0802">TPR repeat</keyword>
<sequence length="211" mass="24027">MKRSAAGAVAVLFLLFSSCATNHLPVPGESAAVKKTVSIEYMAIADAYNDLAKYDKAAQYYLLAMKNKKLYWSAYYKLGRCYAMSKNWTEARKIYSSLLKRDPDNVNIKMSLAYIYAMEGKLKSAESIYELLWKENPGSVEVLTNYIDVLIASEKYDEAEKNLSIMKEKFSDDKNISLFEKKLQELNPKQVELEESDKDSSVITEEDTVLE</sequence>
<organism evidence="6 7">
    <name type="scientific">Treponema porcinum</name>
    <dbReference type="NCBI Taxonomy" id="261392"/>
    <lineage>
        <taxon>Bacteria</taxon>
        <taxon>Pseudomonadati</taxon>
        <taxon>Spirochaetota</taxon>
        <taxon>Spirochaetia</taxon>
        <taxon>Spirochaetales</taxon>
        <taxon>Treponemataceae</taxon>
        <taxon>Treponema</taxon>
    </lineage>
</organism>
<evidence type="ECO:0000256" key="4">
    <source>
        <dbReference type="SAM" id="MobiDB-lite"/>
    </source>
</evidence>
<gene>
    <name evidence="6" type="ORF">SAMN02745149_01877</name>
</gene>
<dbReference type="PROSITE" id="PS50005">
    <property type="entry name" value="TPR"/>
    <property type="match status" value="1"/>
</dbReference>
<dbReference type="GeneID" id="78317158"/>
<dbReference type="EMBL" id="FUWG01000014">
    <property type="protein sequence ID" value="SJZ62859.1"/>
    <property type="molecule type" value="Genomic_DNA"/>
</dbReference>
<feature type="region of interest" description="Disordered" evidence="4">
    <location>
        <begin position="190"/>
        <end position="211"/>
    </location>
</feature>
<feature type="chain" id="PRO_5012436683" evidence="5">
    <location>
        <begin position="21"/>
        <end position="211"/>
    </location>
</feature>
<dbReference type="PANTHER" id="PTHR45586:SF1">
    <property type="entry name" value="LIPOPOLYSACCHARIDE ASSEMBLY PROTEIN B"/>
    <property type="match status" value="1"/>
</dbReference>
<dbReference type="Pfam" id="PF14559">
    <property type="entry name" value="TPR_19"/>
    <property type="match status" value="1"/>
</dbReference>
<evidence type="ECO:0000256" key="2">
    <source>
        <dbReference type="ARBA" id="ARBA00022803"/>
    </source>
</evidence>
<protein>
    <submittedName>
        <fullName evidence="6">Tetratricopeptide repeat-containing protein</fullName>
    </submittedName>
</protein>
<proteinExistence type="predicted"/>
<dbReference type="PROSITE" id="PS51257">
    <property type="entry name" value="PROKAR_LIPOPROTEIN"/>
    <property type="match status" value="1"/>
</dbReference>
<feature type="signal peptide" evidence="5">
    <location>
        <begin position="1"/>
        <end position="20"/>
    </location>
</feature>
<dbReference type="SUPFAM" id="SSF48452">
    <property type="entry name" value="TPR-like"/>
    <property type="match status" value="1"/>
</dbReference>
<evidence type="ECO:0000256" key="5">
    <source>
        <dbReference type="SAM" id="SignalP"/>
    </source>
</evidence>
<dbReference type="OrthoDB" id="359465at2"/>
<dbReference type="SMART" id="SM00028">
    <property type="entry name" value="TPR"/>
    <property type="match status" value="3"/>
</dbReference>